<gene>
    <name evidence="6" type="ORF">CH339_08870</name>
</gene>
<evidence type="ECO:0000313" key="7">
    <source>
        <dbReference type="Proteomes" id="UP000249299"/>
    </source>
</evidence>
<evidence type="ECO:0000256" key="4">
    <source>
        <dbReference type="ARBA" id="ARBA00023136"/>
    </source>
</evidence>
<accession>A0A327JMW1</accession>
<dbReference type="PANTHER" id="PTHR10361">
    <property type="entry name" value="SODIUM-BILE ACID COTRANSPORTER"/>
    <property type="match status" value="1"/>
</dbReference>
<feature type="transmembrane region" description="Helical" evidence="5">
    <location>
        <begin position="69"/>
        <end position="89"/>
    </location>
</feature>
<evidence type="ECO:0000256" key="1">
    <source>
        <dbReference type="ARBA" id="ARBA00004141"/>
    </source>
</evidence>
<dbReference type="GO" id="GO:0016020">
    <property type="term" value="C:membrane"/>
    <property type="evidence" value="ECO:0007669"/>
    <property type="project" value="UniProtKB-SubCell"/>
</dbReference>
<evidence type="ECO:0000313" key="6">
    <source>
        <dbReference type="EMBL" id="RAI27820.1"/>
    </source>
</evidence>
<dbReference type="PANTHER" id="PTHR10361:SF24">
    <property type="entry name" value="P3 PROTEIN"/>
    <property type="match status" value="1"/>
</dbReference>
<keyword evidence="3 5" id="KW-1133">Transmembrane helix</keyword>
<evidence type="ECO:0008006" key="8">
    <source>
        <dbReference type="Google" id="ProtNLM"/>
    </source>
</evidence>
<evidence type="ECO:0000256" key="2">
    <source>
        <dbReference type="ARBA" id="ARBA00022692"/>
    </source>
</evidence>
<feature type="transmembrane region" description="Helical" evidence="5">
    <location>
        <begin position="199"/>
        <end position="219"/>
    </location>
</feature>
<evidence type="ECO:0000256" key="3">
    <source>
        <dbReference type="ARBA" id="ARBA00022989"/>
    </source>
</evidence>
<dbReference type="InterPro" id="IPR002657">
    <property type="entry name" value="BilAc:Na_symport/Acr3"/>
</dbReference>
<dbReference type="EMBL" id="NPEV01000014">
    <property type="protein sequence ID" value="RAI27820.1"/>
    <property type="molecule type" value="Genomic_DNA"/>
</dbReference>
<name>A0A327JMW1_9HYPH</name>
<feature type="transmembrane region" description="Helical" evidence="5">
    <location>
        <begin position="160"/>
        <end position="187"/>
    </location>
</feature>
<protein>
    <recommendedName>
        <fullName evidence="8">Bile acid:sodium symporter</fullName>
    </recommendedName>
</protein>
<dbReference type="OrthoDB" id="9806785at2"/>
<dbReference type="InterPro" id="IPR004710">
    <property type="entry name" value="Bilac:Na_transpt"/>
</dbReference>
<keyword evidence="2 5" id="KW-0812">Transmembrane</keyword>
<organism evidence="6 7">
    <name type="scientific">Rhodobium orientis</name>
    <dbReference type="NCBI Taxonomy" id="34017"/>
    <lineage>
        <taxon>Bacteria</taxon>
        <taxon>Pseudomonadati</taxon>
        <taxon>Pseudomonadota</taxon>
        <taxon>Alphaproteobacteria</taxon>
        <taxon>Hyphomicrobiales</taxon>
        <taxon>Rhodobiaceae</taxon>
        <taxon>Rhodobium</taxon>
    </lineage>
</organism>
<dbReference type="Pfam" id="PF01758">
    <property type="entry name" value="SBF"/>
    <property type="match status" value="1"/>
</dbReference>
<comment type="caution">
    <text evidence="6">The sequence shown here is derived from an EMBL/GenBank/DDBJ whole genome shotgun (WGS) entry which is preliminary data.</text>
</comment>
<proteinExistence type="predicted"/>
<dbReference type="InterPro" id="IPR038770">
    <property type="entry name" value="Na+/solute_symporter_sf"/>
</dbReference>
<comment type="subcellular location">
    <subcellularLocation>
        <location evidence="1">Membrane</location>
        <topology evidence="1">Multi-pass membrane protein</topology>
    </subcellularLocation>
</comment>
<dbReference type="AlphaFoldDB" id="A0A327JMW1"/>
<keyword evidence="7" id="KW-1185">Reference proteome</keyword>
<feature type="transmembrane region" description="Helical" evidence="5">
    <location>
        <begin position="319"/>
        <end position="340"/>
    </location>
</feature>
<feature type="transmembrane region" description="Helical" evidence="5">
    <location>
        <begin position="129"/>
        <end position="148"/>
    </location>
</feature>
<keyword evidence="4 5" id="KW-0472">Membrane</keyword>
<feature type="transmembrane region" description="Helical" evidence="5">
    <location>
        <begin position="262"/>
        <end position="284"/>
    </location>
</feature>
<feature type="transmembrane region" description="Helical" evidence="5">
    <location>
        <begin position="101"/>
        <end position="123"/>
    </location>
</feature>
<dbReference type="Gene3D" id="1.20.1530.20">
    <property type="match status" value="1"/>
</dbReference>
<dbReference type="Proteomes" id="UP000249299">
    <property type="component" value="Unassembled WGS sequence"/>
</dbReference>
<reference evidence="6 7" key="1">
    <citation type="submission" date="2017-07" db="EMBL/GenBank/DDBJ databases">
        <title>Draft Genome Sequences of Select Purple Nonsulfur Bacteria.</title>
        <authorList>
            <person name="Lasarre B."/>
            <person name="Mckinlay J.B."/>
        </authorList>
    </citation>
    <scope>NUCLEOTIDE SEQUENCE [LARGE SCALE GENOMIC DNA]</scope>
    <source>
        <strain evidence="6 7">DSM 11290</strain>
    </source>
</reference>
<evidence type="ECO:0000256" key="5">
    <source>
        <dbReference type="SAM" id="Phobius"/>
    </source>
</evidence>
<sequence length="357" mass="37295">MTGRCDTMASRRRVTLRAVNDRPSNRCFECGCGGGNLAGRDGLCERPMPVVSGPGAQRRTGHAAMTANILLPAGLFVIMTVVGLGMRPIDFARLRDGKRALVFGLAAQILGLPLIAFGLAHLLGLSPEMAVGLVILAASPGGVTSNFLTMLARGDVALSIAMTAVTSALSLVTVPLVVGFGLAYFLGAAETISMPLGRTIGSIVVVTALPLIVGMTIRAKAPGFVRRNVGLARRLATLIFAMIVAWTFWVERDSISTYWAEVGPAVLALNVLAIGLGFGLAALLRLQARRAIAIAVECGLQNVALAMFIAFVLLETPLLSVPAIIYAIAMNLSVIAVIAIGRKTLAEEDPLALEKGA</sequence>
<feature type="transmembrane region" description="Helical" evidence="5">
    <location>
        <begin position="291"/>
        <end position="313"/>
    </location>
</feature>
<feature type="transmembrane region" description="Helical" evidence="5">
    <location>
        <begin position="231"/>
        <end position="250"/>
    </location>
</feature>